<dbReference type="EMBL" id="JAGIOO010000001">
    <property type="protein sequence ID" value="MBP2473362.1"/>
    <property type="molecule type" value="Genomic_DNA"/>
</dbReference>
<sequence>MTQAGVNPLTALIRPVPRPNATKSLVCIGFAGGGTTSYIPWAQHLPSDVELVVVCFAGRERRFREVPPSSWDGMFTDVLNVVRAAAFRPYVLVGHSIGAALAYEVAVELEKEGGAAAPEAVVISGHAAPHLADPQPIPPGTTDDDLVQYLVEGAGVPAEALADPAAREMMLRTFRADITAYSEYRPKPNRLKAPLQVLVGEEDLPAEATEAWQQYAAGSFSHERLAGGHFYTDEGWVTLPKRFSVL</sequence>
<comment type="similarity">
    <text evidence="1">Belongs to the thioesterase family.</text>
</comment>
<dbReference type="RefSeq" id="WP_086780654.1">
    <property type="nucleotide sequence ID" value="NZ_JAGIOO010000001.1"/>
</dbReference>
<evidence type="ECO:0000259" key="2">
    <source>
        <dbReference type="Pfam" id="PF00975"/>
    </source>
</evidence>
<evidence type="ECO:0000313" key="4">
    <source>
        <dbReference type="Proteomes" id="UP001519363"/>
    </source>
</evidence>
<feature type="domain" description="Thioesterase" evidence="2">
    <location>
        <begin position="25"/>
        <end position="232"/>
    </location>
</feature>
<dbReference type="Pfam" id="PF00975">
    <property type="entry name" value="Thioesterase"/>
    <property type="match status" value="1"/>
</dbReference>
<dbReference type="InterPro" id="IPR029058">
    <property type="entry name" value="AB_hydrolase_fold"/>
</dbReference>
<evidence type="ECO:0000256" key="1">
    <source>
        <dbReference type="ARBA" id="ARBA00007169"/>
    </source>
</evidence>
<accession>A0ABS5A9V0</accession>
<dbReference type="SUPFAM" id="SSF53474">
    <property type="entry name" value="alpha/beta-Hydrolases"/>
    <property type="match status" value="1"/>
</dbReference>
<dbReference type="InterPro" id="IPR012223">
    <property type="entry name" value="TEII"/>
</dbReference>
<dbReference type="PANTHER" id="PTHR11487:SF0">
    <property type="entry name" value="S-ACYL FATTY ACID SYNTHASE THIOESTERASE, MEDIUM CHAIN"/>
    <property type="match status" value="1"/>
</dbReference>
<protein>
    <submittedName>
        <fullName evidence="3">Surfactin synthase thioesterase subunit</fullName>
    </submittedName>
</protein>
<organism evidence="3 4">
    <name type="scientific">Crossiella equi</name>
    <dbReference type="NCBI Taxonomy" id="130796"/>
    <lineage>
        <taxon>Bacteria</taxon>
        <taxon>Bacillati</taxon>
        <taxon>Actinomycetota</taxon>
        <taxon>Actinomycetes</taxon>
        <taxon>Pseudonocardiales</taxon>
        <taxon>Pseudonocardiaceae</taxon>
        <taxon>Crossiella</taxon>
    </lineage>
</organism>
<dbReference type="InterPro" id="IPR001031">
    <property type="entry name" value="Thioesterase"/>
</dbReference>
<dbReference type="Gene3D" id="3.40.50.1820">
    <property type="entry name" value="alpha/beta hydrolase"/>
    <property type="match status" value="1"/>
</dbReference>
<proteinExistence type="inferred from homology"/>
<dbReference type="Proteomes" id="UP001519363">
    <property type="component" value="Unassembled WGS sequence"/>
</dbReference>
<gene>
    <name evidence="3" type="ORF">JOF53_002234</name>
</gene>
<evidence type="ECO:0000313" key="3">
    <source>
        <dbReference type="EMBL" id="MBP2473362.1"/>
    </source>
</evidence>
<comment type="caution">
    <text evidence="3">The sequence shown here is derived from an EMBL/GenBank/DDBJ whole genome shotgun (WGS) entry which is preliminary data.</text>
</comment>
<name>A0ABS5A9V0_9PSEU</name>
<keyword evidence="4" id="KW-1185">Reference proteome</keyword>
<dbReference type="PANTHER" id="PTHR11487">
    <property type="entry name" value="THIOESTERASE"/>
    <property type="match status" value="1"/>
</dbReference>
<reference evidence="3 4" key="1">
    <citation type="submission" date="2021-03" db="EMBL/GenBank/DDBJ databases">
        <title>Sequencing the genomes of 1000 actinobacteria strains.</title>
        <authorList>
            <person name="Klenk H.-P."/>
        </authorList>
    </citation>
    <scope>NUCLEOTIDE SEQUENCE [LARGE SCALE GENOMIC DNA]</scope>
    <source>
        <strain evidence="3 4">DSM 44580</strain>
    </source>
</reference>